<feature type="chain" id="PRO_5005139349" description="C-C motif chemokine" evidence="7">
    <location>
        <begin position="22"/>
        <end position="89"/>
    </location>
</feature>
<dbReference type="STRING" id="246437.L9K192"/>
<feature type="domain" description="Chemokine interleukin-8-like" evidence="8">
    <location>
        <begin position="25"/>
        <end position="83"/>
    </location>
</feature>
<dbReference type="SUPFAM" id="SSF54117">
    <property type="entry name" value="Interleukin 8-like chemokines"/>
    <property type="match status" value="1"/>
</dbReference>
<dbReference type="PANTHER" id="PTHR12015:SF73">
    <property type="entry name" value="C-C MOTIF CHEMOKINE 26"/>
    <property type="match status" value="1"/>
</dbReference>
<accession>L9K192</accession>
<dbReference type="Pfam" id="PF00048">
    <property type="entry name" value="IL8"/>
    <property type="match status" value="1"/>
</dbReference>
<dbReference type="EMBL" id="KB320921">
    <property type="protein sequence ID" value="ELW56428.1"/>
    <property type="molecule type" value="Genomic_DNA"/>
</dbReference>
<dbReference type="GO" id="GO:0061844">
    <property type="term" value="P:antimicrobial humoral immune response mediated by antimicrobial peptide"/>
    <property type="evidence" value="ECO:0007669"/>
    <property type="project" value="TreeGrafter"/>
</dbReference>
<dbReference type="CDD" id="cd00272">
    <property type="entry name" value="Chemokine_CC"/>
    <property type="match status" value="1"/>
</dbReference>
<dbReference type="PANTHER" id="PTHR12015">
    <property type="entry name" value="SMALL INDUCIBLE CYTOKINE A"/>
    <property type="match status" value="1"/>
</dbReference>
<evidence type="ECO:0000256" key="5">
    <source>
        <dbReference type="ARBA" id="ARBA00022729"/>
    </source>
</evidence>
<dbReference type="GO" id="GO:0048245">
    <property type="term" value="P:eosinophil chemotaxis"/>
    <property type="evidence" value="ECO:0007669"/>
    <property type="project" value="TreeGrafter"/>
</dbReference>
<protein>
    <recommendedName>
        <fullName evidence="7">C-C motif chemokine</fullName>
    </recommendedName>
</protein>
<evidence type="ECO:0000256" key="7">
    <source>
        <dbReference type="RuleBase" id="RU361150"/>
    </source>
</evidence>
<dbReference type="GO" id="GO:0070098">
    <property type="term" value="P:chemokine-mediated signaling pathway"/>
    <property type="evidence" value="ECO:0007669"/>
    <property type="project" value="TreeGrafter"/>
</dbReference>
<evidence type="ECO:0000256" key="1">
    <source>
        <dbReference type="ARBA" id="ARBA00004613"/>
    </source>
</evidence>
<keyword evidence="3 7" id="KW-0202">Cytokine</keyword>
<proteinExistence type="inferred from homology"/>
<evidence type="ECO:0000256" key="3">
    <source>
        <dbReference type="ARBA" id="ARBA00022514"/>
    </source>
</evidence>
<dbReference type="GO" id="GO:0008009">
    <property type="term" value="F:chemokine activity"/>
    <property type="evidence" value="ECO:0007669"/>
    <property type="project" value="InterPro"/>
</dbReference>
<dbReference type="PROSITE" id="PS00472">
    <property type="entry name" value="SMALL_CYTOKINES_CC"/>
    <property type="match status" value="1"/>
</dbReference>
<dbReference type="AlphaFoldDB" id="L9K192"/>
<evidence type="ECO:0000256" key="6">
    <source>
        <dbReference type="ARBA" id="ARBA00023157"/>
    </source>
</evidence>
<dbReference type="FunFam" id="2.40.50.40:FF:000002">
    <property type="entry name" value="C-C motif chemokine"/>
    <property type="match status" value="1"/>
</dbReference>
<dbReference type="Gene3D" id="2.40.50.40">
    <property type="match status" value="1"/>
</dbReference>
<dbReference type="InterPro" id="IPR000827">
    <property type="entry name" value="Chemokine_CC_CS"/>
</dbReference>
<name>L9K192_TUPCH</name>
<keyword evidence="7" id="KW-0145">Chemotaxis</keyword>
<dbReference type="GO" id="GO:0006954">
    <property type="term" value="P:inflammatory response"/>
    <property type="evidence" value="ECO:0007669"/>
    <property type="project" value="TreeGrafter"/>
</dbReference>
<dbReference type="InterPro" id="IPR001811">
    <property type="entry name" value="Chemokine_IL8-like_dom"/>
</dbReference>
<dbReference type="GO" id="GO:0048020">
    <property type="term" value="F:CCR chemokine receptor binding"/>
    <property type="evidence" value="ECO:0007669"/>
    <property type="project" value="TreeGrafter"/>
</dbReference>
<comment type="subcellular location">
    <subcellularLocation>
        <location evidence="1 7">Secreted</location>
    </subcellularLocation>
</comment>
<reference evidence="10" key="1">
    <citation type="submission" date="2012-07" db="EMBL/GenBank/DDBJ databases">
        <title>Genome of the Chinese tree shrew, a rising model animal genetically related to primates.</title>
        <authorList>
            <person name="Zhang G."/>
            <person name="Fan Y."/>
            <person name="Yao Y."/>
            <person name="Huang Z."/>
        </authorList>
    </citation>
    <scope>NUCLEOTIDE SEQUENCE [LARGE SCALE GENOMIC DNA]</scope>
</reference>
<dbReference type="Proteomes" id="UP000011518">
    <property type="component" value="Unassembled WGS sequence"/>
</dbReference>
<sequence length="89" mass="10311">MILPVLLAVMLSIHLGAPTRGSDMAKSCCFHYNQKMLPFRWVHTYEFTRNSCPKQGVIFTTKRGKQVCVQPKEKWVQTYIALLRAQKQL</sequence>
<feature type="signal peptide" evidence="7">
    <location>
        <begin position="1"/>
        <end position="21"/>
    </location>
</feature>
<organism evidence="9 10">
    <name type="scientific">Tupaia chinensis</name>
    <name type="common">Chinese tree shrew</name>
    <name type="synonym">Tupaia belangeri chinensis</name>
    <dbReference type="NCBI Taxonomy" id="246437"/>
    <lineage>
        <taxon>Eukaryota</taxon>
        <taxon>Metazoa</taxon>
        <taxon>Chordata</taxon>
        <taxon>Craniata</taxon>
        <taxon>Vertebrata</taxon>
        <taxon>Euteleostomi</taxon>
        <taxon>Mammalia</taxon>
        <taxon>Eutheria</taxon>
        <taxon>Euarchontoglires</taxon>
        <taxon>Scandentia</taxon>
        <taxon>Tupaiidae</taxon>
        <taxon>Tupaia</taxon>
    </lineage>
</organism>
<evidence type="ECO:0000259" key="8">
    <source>
        <dbReference type="SMART" id="SM00199"/>
    </source>
</evidence>
<comment type="similarity">
    <text evidence="2 7">Belongs to the intercrine beta (chemokine CC) family.</text>
</comment>
<dbReference type="eggNOG" id="ENOG502T082">
    <property type="taxonomic scope" value="Eukaryota"/>
</dbReference>
<reference evidence="10" key="2">
    <citation type="journal article" date="2013" name="Nat. Commun.">
        <title>Genome of the Chinese tree shrew.</title>
        <authorList>
            <person name="Fan Y."/>
            <person name="Huang Z.Y."/>
            <person name="Cao C.C."/>
            <person name="Chen C.S."/>
            <person name="Chen Y.X."/>
            <person name="Fan D.D."/>
            <person name="He J."/>
            <person name="Hou H.L."/>
            <person name="Hu L."/>
            <person name="Hu X.T."/>
            <person name="Jiang X.T."/>
            <person name="Lai R."/>
            <person name="Lang Y.S."/>
            <person name="Liang B."/>
            <person name="Liao S.G."/>
            <person name="Mu D."/>
            <person name="Ma Y.Y."/>
            <person name="Niu Y.Y."/>
            <person name="Sun X.Q."/>
            <person name="Xia J.Q."/>
            <person name="Xiao J."/>
            <person name="Xiong Z.Q."/>
            <person name="Xu L."/>
            <person name="Yang L."/>
            <person name="Zhang Y."/>
            <person name="Zhao W."/>
            <person name="Zhao X.D."/>
            <person name="Zheng Y.T."/>
            <person name="Zhou J.M."/>
            <person name="Zhu Y.B."/>
            <person name="Zhang G.J."/>
            <person name="Wang J."/>
            <person name="Yao Y.G."/>
        </authorList>
    </citation>
    <scope>NUCLEOTIDE SEQUENCE [LARGE SCALE GENOMIC DNA]</scope>
</reference>
<dbReference type="InterPro" id="IPR036048">
    <property type="entry name" value="Interleukin_8-like_sf"/>
</dbReference>
<keyword evidence="5 7" id="KW-0732">Signal</keyword>
<evidence type="ECO:0000256" key="2">
    <source>
        <dbReference type="ARBA" id="ARBA00010868"/>
    </source>
</evidence>
<gene>
    <name evidence="9" type="ORF">TREES_T100020782</name>
</gene>
<dbReference type="GO" id="GO:0005615">
    <property type="term" value="C:extracellular space"/>
    <property type="evidence" value="ECO:0007669"/>
    <property type="project" value="UniProtKB-KW"/>
</dbReference>
<dbReference type="InParanoid" id="L9K192"/>
<evidence type="ECO:0000313" key="9">
    <source>
        <dbReference type="EMBL" id="ELW56428.1"/>
    </source>
</evidence>
<dbReference type="InterPro" id="IPR039809">
    <property type="entry name" value="Chemokine_b/g/d"/>
</dbReference>
<evidence type="ECO:0000256" key="4">
    <source>
        <dbReference type="ARBA" id="ARBA00022525"/>
    </source>
</evidence>
<evidence type="ECO:0000313" key="10">
    <source>
        <dbReference type="Proteomes" id="UP000011518"/>
    </source>
</evidence>
<keyword evidence="4 7" id="KW-0964">Secreted</keyword>
<dbReference type="FunCoup" id="L9K192">
    <property type="interactions" value="420"/>
</dbReference>
<keyword evidence="10" id="KW-1185">Reference proteome</keyword>
<keyword evidence="6" id="KW-1015">Disulfide bond</keyword>
<dbReference type="GO" id="GO:0030335">
    <property type="term" value="P:positive regulation of cell migration"/>
    <property type="evidence" value="ECO:0007669"/>
    <property type="project" value="TreeGrafter"/>
</dbReference>
<dbReference type="SMART" id="SM00199">
    <property type="entry name" value="SCY"/>
    <property type="match status" value="1"/>
</dbReference>